<dbReference type="EMBL" id="AFYH01131978">
    <property type="status" value="NOT_ANNOTATED_CDS"/>
    <property type="molecule type" value="Genomic_DNA"/>
</dbReference>
<dbReference type="HOGENOM" id="CLU_1237516_0_0_1"/>
<organism evidence="2 3">
    <name type="scientific">Latimeria chalumnae</name>
    <name type="common">Coelacanth</name>
    <dbReference type="NCBI Taxonomy" id="7897"/>
    <lineage>
        <taxon>Eukaryota</taxon>
        <taxon>Metazoa</taxon>
        <taxon>Chordata</taxon>
        <taxon>Craniata</taxon>
        <taxon>Vertebrata</taxon>
        <taxon>Euteleostomi</taxon>
        <taxon>Coelacanthiformes</taxon>
        <taxon>Coelacanthidae</taxon>
        <taxon>Latimeria</taxon>
    </lineage>
</organism>
<proteinExistence type="predicted"/>
<dbReference type="AlphaFoldDB" id="H3ANW0"/>
<name>H3ANW0_LATCH</name>
<evidence type="ECO:0000313" key="2">
    <source>
        <dbReference type="Ensembl" id="ENSLACP00000011331.1"/>
    </source>
</evidence>
<reference evidence="2" key="3">
    <citation type="submission" date="2025-09" db="UniProtKB">
        <authorList>
            <consortium name="Ensembl"/>
        </authorList>
    </citation>
    <scope>IDENTIFICATION</scope>
</reference>
<sequence>YSIAKHEKTKFAKSEITKLVQKYKKERDEAFRKGESTRDKLKLVEITTRTQIEELRQKVRDLSKENRILSKTLKTYRIELGLESDPRFRGKMTKDVVKELQEKEEECRDLAEENSSLKFKLAETTSEFDQIVTSKSTLQEKLQAIETEMQELIGENASTLKLLEETKLHRDEVEQANMFLRQALSQKQEMKHFSNKYVQTMTSIPVYQKAYRRSSRELVTSQLLFHQETEKMRKKFEELPKMN</sequence>
<evidence type="ECO:0000313" key="3">
    <source>
        <dbReference type="Proteomes" id="UP000008672"/>
    </source>
</evidence>
<dbReference type="GeneTree" id="ENSGT00520000060044"/>
<protein>
    <submittedName>
        <fullName evidence="2">Zgc:113691</fullName>
    </submittedName>
</protein>
<dbReference type="Ensembl" id="ENSLACT00000011417.1">
    <property type="protein sequence ID" value="ENSLACP00000011331.1"/>
    <property type="gene ID" value="ENSLACG00000009969.1"/>
</dbReference>
<keyword evidence="3" id="KW-1185">Reference proteome</keyword>
<keyword evidence="1" id="KW-0175">Coiled coil</keyword>
<reference evidence="2" key="2">
    <citation type="submission" date="2025-08" db="UniProtKB">
        <authorList>
            <consortium name="Ensembl"/>
        </authorList>
    </citation>
    <scope>IDENTIFICATION</scope>
</reference>
<evidence type="ECO:0000256" key="1">
    <source>
        <dbReference type="SAM" id="Coils"/>
    </source>
</evidence>
<dbReference type="OMA" id="VQTDMSI"/>
<accession>H3ANW0</accession>
<dbReference type="Proteomes" id="UP000008672">
    <property type="component" value="Unassembled WGS sequence"/>
</dbReference>
<reference evidence="3" key="1">
    <citation type="submission" date="2011-08" db="EMBL/GenBank/DDBJ databases">
        <title>The draft genome of Latimeria chalumnae.</title>
        <authorList>
            <person name="Di Palma F."/>
            <person name="Alfoldi J."/>
            <person name="Johnson J."/>
            <person name="Berlin A."/>
            <person name="Gnerre S."/>
            <person name="Jaffe D."/>
            <person name="MacCallum I."/>
            <person name="Young S."/>
            <person name="Walker B.J."/>
            <person name="Lander E."/>
            <person name="Lindblad-Toh K."/>
        </authorList>
    </citation>
    <scope>NUCLEOTIDE SEQUENCE [LARGE SCALE GENOMIC DNA]</scope>
    <source>
        <strain evidence="3">Wild caught</strain>
    </source>
</reference>
<dbReference type="InParanoid" id="H3ANW0"/>
<feature type="coiled-coil region" evidence="1">
    <location>
        <begin position="45"/>
        <end position="155"/>
    </location>
</feature>
<dbReference type="eggNOG" id="ENOG502S8Q5">
    <property type="taxonomic scope" value="Eukaryota"/>
</dbReference>